<evidence type="ECO:0000256" key="2">
    <source>
        <dbReference type="SAM" id="Phobius"/>
    </source>
</evidence>
<evidence type="ECO:0000313" key="3">
    <source>
        <dbReference type="EMBL" id="QDU70201.1"/>
    </source>
</evidence>
<dbReference type="EMBL" id="CP036280">
    <property type="protein sequence ID" value="QDU70201.1"/>
    <property type="molecule type" value="Genomic_DNA"/>
</dbReference>
<keyword evidence="4" id="KW-1185">Reference proteome</keyword>
<feature type="compositionally biased region" description="Polar residues" evidence="1">
    <location>
        <begin position="97"/>
        <end position="106"/>
    </location>
</feature>
<protein>
    <submittedName>
        <fullName evidence="3">Uncharacterized protein</fullName>
    </submittedName>
</protein>
<dbReference type="Proteomes" id="UP000320386">
    <property type="component" value="Chromosome"/>
</dbReference>
<dbReference type="RefSeq" id="WP_145444182.1">
    <property type="nucleotide sequence ID" value="NZ_CP036280.1"/>
</dbReference>
<feature type="transmembrane region" description="Helical" evidence="2">
    <location>
        <begin position="20"/>
        <end position="38"/>
    </location>
</feature>
<reference evidence="3 4" key="1">
    <citation type="submission" date="2019-02" db="EMBL/GenBank/DDBJ databases">
        <title>Deep-cultivation of Planctomycetes and their phenomic and genomic characterization uncovers novel biology.</title>
        <authorList>
            <person name="Wiegand S."/>
            <person name="Jogler M."/>
            <person name="Boedeker C."/>
            <person name="Pinto D."/>
            <person name="Vollmers J."/>
            <person name="Rivas-Marin E."/>
            <person name="Kohn T."/>
            <person name="Peeters S.H."/>
            <person name="Heuer A."/>
            <person name="Rast P."/>
            <person name="Oberbeckmann S."/>
            <person name="Bunk B."/>
            <person name="Jeske O."/>
            <person name="Meyerdierks A."/>
            <person name="Storesund J.E."/>
            <person name="Kallscheuer N."/>
            <person name="Luecker S."/>
            <person name="Lage O.M."/>
            <person name="Pohl T."/>
            <person name="Merkel B.J."/>
            <person name="Hornburger P."/>
            <person name="Mueller R.-W."/>
            <person name="Bruemmer F."/>
            <person name="Labrenz M."/>
            <person name="Spormann A.M."/>
            <person name="Op den Camp H."/>
            <person name="Overmann J."/>
            <person name="Amann R."/>
            <person name="Jetten M.S.M."/>
            <person name="Mascher T."/>
            <person name="Medema M.H."/>
            <person name="Devos D.P."/>
            <person name="Kaster A.-K."/>
            <person name="Ovreas L."/>
            <person name="Rohde M."/>
            <person name="Galperin M.Y."/>
            <person name="Jogler C."/>
        </authorList>
    </citation>
    <scope>NUCLEOTIDE SEQUENCE [LARGE SCALE GENOMIC DNA]</scope>
    <source>
        <strain evidence="3 4">Pan265</strain>
    </source>
</reference>
<dbReference type="OrthoDB" id="6240912at2"/>
<gene>
    <name evidence="3" type="ORF">Pan265_00230</name>
</gene>
<proteinExistence type="predicted"/>
<dbReference type="AlphaFoldDB" id="A0A518BT99"/>
<keyword evidence="2" id="KW-0472">Membrane</keyword>
<organism evidence="3 4">
    <name type="scientific">Mucisphaera calidilacus</name>
    <dbReference type="NCBI Taxonomy" id="2527982"/>
    <lineage>
        <taxon>Bacteria</taxon>
        <taxon>Pseudomonadati</taxon>
        <taxon>Planctomycetota</taxon>
        <taxon>Phycisphaerae</taxon>
        <taxon>Phycisphaerales</taxon>
        <taxon>Phycisphaeraceae</taxon>
        <taxon>Mucisphaera</taxon>
    </lineage>
</organism>
<keyword evidence="2" id="KW-0812">Transmembrane</keyword>
<feature type="region of interest" description="Disordered" evidence="1">
    <location>
        <begin position="43"/>
        <end position="118"/>
    </location>
</feature>
<evidence type="ECO:0000313" key="4">
    <source>
        <dbReference type="Proteomes" id="UP000320386"/>
    </source>
</evidence>
<dbReference type="KEGG" id="mcad:Pan265_00230"/>
<accession>A0A518BT99</accession>
<evidence type="ECO:0000256" key="1">
    <source>
        <dbReference type="SAM" id="MobiDB-lite"/>
    </source>
</evidence>
<keyword evidence="2" id="KW-1133">Transmembrane helix</keyword>
<name>A0A518BT99_9BACT</name>
<sequence>MNSWWDQLVSSYKAQPTKVIALAGMSVFGLLLWGRLLLTDPPRVATADPEPTVNQAETRSAEDARPSAESTIKPELVVPVSHNAPRNLFQARDVASTGPSASTGEESQTDSDDSPSRTMIRERAQQLSLQAVVLGSEPRAVINGTTVRPGQAIDGFKLLRVGRRHADLEMHGTTVRIGLP</sequence>